<dbReference type="AlphaFoldDB" id="A0A645HH92"/>
<sequence length="57" mass="5995">MGAGVGGKLEQRLPIAVPGQISGGLEHGLRSAGIDRHVFADGVRQVENHSITSFSRK</sequence>
<organism evidence="1">
    <name type="scientific">bioreactor metagenome</name>
    <dbReference type="NCBI Taxonomy" id="1076179"/>
    <lineage>
        <taxon>unclassified sequences</taxon>
        <taxon>metagenomes</taxon>
        <taxon>ecological metagenomes</taxon>
    </lineage>
</organism>
<reference evidence="1" key="1">
    <citation type="submission" date="2019-08" db="EMBL/GenBank/DDBJ databases">
        <authorList>
            <person name="Kucharzyk K."/>
            <person name="Murdoch R.W."/>
            <person name="Higgins S."/>
            <person name="Loffler F."/>
        </authorList>
    </citation>
    <scope>NUCLEOTIDE SEQUENCE</scope>
</reference>
<comment type="caution">
    <text evidence="1">The sequence shown here is derived from an EMBL/GenBank/DDBJ whole genome shotgun (WGS) entry which is preliminary data.</text>
</comment>
<evidence type="ECO:0000313" key="1">
    <source>
        <dbReference type="EMBL" id="MPN38398.1"/>
    </source>
</evidence>
<gene>
    <name evidence="1" type="ORF">SDC9_185922</name>
</gene>
<accession>A0A645HH92</accession>
<name>A0A645HH92_9ZZZZ</name>
<protein>
    <submittedName>
        <fullName evidence="1">Uncharacterized protein</fullName>
    </submittedName>
</protein>
<dbReference type="EMBL" id="VSSQ01093606">
    <property type="protein sequence ID" value="MPN38398.1"/>
    <property type="molecule type" value="Genomic_DNA"/>
</dbReference>
<proteinExistence type="predicted"/>